<comment type="similarity">
    <text evidence="3">Belongs to the methyl-accepting chemotaxis (MCP) protein family.</text>
</comment>
<dbReference type="PRINTS" id="PR00260">
    <property type="entry name" value="CHEMTRNSDUCR"/>
</dbReference>
<evidence type="ECO:0000313" key="8">
    <source>
        <dbReference type="EMBL" id="MBK1621522.1"/>
    </source>
</evidence>
<dbReference type="CDD" id="cd06225">
    <property type="entry name" value="HAMP"/>
    <property type="match status" value="1"/>
</dbReference>
<reference evidence="8 9" key="1">
    <citation type="journal article" date="2020" name="Microorganisms">
        <title>Osmotic Adaptation and Compatible Solute Biosynthesis of Phototrophic Bacteria as Revealed from Genome Analyses.</title>
        <authorList>
            <person name="Imhoff J.F."/>
            <person name="Rahn T."/>
            <person name="Kunzel S."/>
            <person name="Keller A."/>
            <person name="Neulinger S.C."/>
        </authorList>
    </citation>
    <scope>NUCLEOTIDE SEQUENCE [LARGE SCALE GENOMIC DNA]</scope>
    <source>
        <strain evidence="8 9">DSM 25653</strain>
    </source>
</reference>
<dbReference type="GO" id="GO:0007165">
    <property type="term" value="P:signal transduction"/>
    <property type="evidence" value="ECO:0007669"/>
    <property type="project" value="UniProtKB-KW"/>
</dbReference>
<comment type="subcellular location">
    <subcellularLocation>
        <location evidence="1">Membrane</location>
    </subcellularLocation>
</comment>
<sequence>MEDHYYGDTPLAVMGAVIRDFSGEPVGVLEVTLDRTSYIARANTARNAALFISAVTLGVGILLAFLISLTITRPIKRTAAAMGDIAEGEGDLTRRLDASGRDELSELARQFNAFVSRMQLTLQDVRDSARSVYETAGSIARSSEDLASRSDQAAANLQQTSAAMEEIASTVAHGADSAHQATALSASASTAATQGSTGMQELRTTMHDIDQASSRITDIVTLIDGIAFQTNILALNASVEAARAGEHGRGFAVVAQEVRTLAERSSQAAREIRDVTEESVKTSHLGLSKVEQASESMNQILESISNVNDVLEEISASTREQSSAVAEVNTAVTELDTVTQQNAAMVNQTSSSAAQMRTLAEHLNALIDAFELGATARDDDNEPHAQAALPRGITH</sequence>
<dbReference type="CDD" id="cd11386">
    <property type="entry name" value="MCP_signal"/>
    <property type="match status" value="1"/>
</dbReference>
<proteinExistence type="inferred from homology"/>
<dbReference type="GO" id="GO:0004888">
    <property type="term" value="F:transmembrane signaling receptor activity"/>
    <property type="evidence" value="ECO:0007669"/>
    <property type="project" value="InterPro"/>
</dbReference>
<keyword evidence="5" id="KW-0472">Membrane</keyword>
<evidence type="ECO:0000256" key="1">
    <source>
        <dbReference type="ARBA" id="ARBA00004370"/>
    </source>
</evidence>
<dbReference type="FunFam" id="1.10.287.950:FF:000001">
    <property type="entry name" value="Methyl-accepting chemotaxis sensory transducer"/>
    <property type="match status" value="1"/>
</dbReference>
<dbReference type="PANTHER" id="PTHR43531">
    <property type="entry name" value="PROTEIN ICFG"/>
    <property type="match status" value="1"/>
</dbReference>
<evidence type="ECO:0000313" key="9">
    <source>
        <dbReference type="Proteomes" id="UP001138768"/>
    </source>
</evidence>
<dbReference type="InterPro" id="IPR004089">
    <property type="entry name" value="MCPsignal_dom"/>
</dbReference>
<evidence type="ECO:0000256" key="3">
    <source>
        <dbReference type="ARBA" id="ARBA00029447"/>
    </source>
</evidence>
<evidence type="ECO:0000259" key="6">
    <source>
        <dbReference type="PROSITE" id="PS50111"/>
    </source>
</evidence>
<keyword evidence="2 4" id="KW-0807">Transducer</keyword>
<dbReference type="PROSITE" id="PS50885">
    <property type="entry name" value="HAMP"/>
    <property type="match status" value="1"/>
</dbReference>
<accession>A0A9X0WD88</accession>
<dbReference type="InterPro" id="IPR003660">
    <property type="entry name" value="HAMP_dom"/>
</dbReference>
<dbReference type="PROSITE" id="PS50111">
    <property type="entry name" value="CHEMOTAXIS_TRANSDUC_2"/>
    <property type="match status" value="1"/>
</dbReference>
<dbReference type="SMART" id="SM00283">
    <property type="entry name" value="MA"/>
    <property type="match status" value="1"/>
</dbReference>
<evidence type="ECO:0000259" key="7">
    <source>
        <dbReference type="PROSITE" id="PS50885"/>
    </source>
</evidence>
<feature type="transmembrane region" description="Helical" evidence="5">
    <location>
        <begin position="48"/>
        <end position="72"/>
    </location>
</feature>
<evidence type="ECO:0000256" key="5">
    <source>
        <dbReference type="SAM" id="Phobius"/>
    </source>
</evidence>
<dbReference type="SMART" id="SM00304">
    <property type="entry name" value="HAMP"/>
    <property type="match status" value="1"/>
</dbReference>
<dbReference type="GO" id="GO:0006935">
    <property type="term" value="P:chemotaxis"/>
    <property type="evidence" value="ECO:0007669"/>
    <property type="project" value="InterPro"/>
</dbReference>
<keyword evidence="9" id="KW-1185">Reference proteome</keyword>
<organism evidence="8 9">
    <name type="scientific">Lamprobacter modestohalophilus</name>
    <dbReference type="NCBI Taxonomy" id="1064514"/>
    <lineage>
        <taxon>Bacteria</taxon>
        <taxon>Pseudomonadati</taxon>
        <taxon>Pseudomonadota</taxon>
        <taxon>Gammaproteobacteria</taxon>
        <taxon>Chromatiales</taxon>
        <taxon>Chromatiaceae</taxon>
        <taxon>Lamprobacter</taxon>
    </lineage>
</organism>
<dbReference type="InterPro" id="IPR051310">
    <property type="entry name" value="MCP_chemotaxis"/>
</dbReference>
<comment type="caution">
    <text evidence="8">The sequence shown here is derived from an EMBL/GenBank/DDBJ whole genome shotgun (WGS) entry which is preliminary data.</text>
</comment>
<dbReference type="Proteomes" id="UP001138768">
    <property type="component" value="Unassembled WGS sequence"/>
</dbReference>
<dbReference type="Gene3D" id="1.10.287.950">
    <property type="entry name" value="Methyl-accepting chemotaxis protein"/>
    <property type="match status" value="1"/>
</dbReference>
<dbReference type="EMBL" id="NRRY01000080">
    <property type="protein sequence ID" value="MBK1621522.1"/>
    <property type="molecule type" value="Genomic_DNA"/>
</dbReference>
<dbReference type="PANTHER" id="PTHR43531:SF16">
    <property type="entry name" value="METHYL-ACCEPTING CHEMOTAXIS PROTEIN II"/>
    <property type="match status" value="1"/>
</dbReference>
<dbReference type="AlphaFoldDB" id="A0A9X0WD88"/>
<dbReference type="InterPro" id="IPR004090">
    <property type="entry name" value="Chemotax_Me-accpt_rcpt"/>
</dbReference>
<keyword evidence="5" id="KW-1133">Transmembrane helix</keyword>
<keyword evidence="5" id="KW-0812">Transmembrane</keyword>
<dbReference type="SUPFAM" id="SSF58104">
    <property type="entry name" value="Methyl-accepting chemotaxis protein (MCP) signaling domain"/>
    <property type="match status" value="1"/>
</dbReference>
<evidence type="ECO:0008006" key="10">
    <source>
        <dbReference type="Google" id="ProtNLM"/>
    </source>
</evidence>
<evidence type="ECO:0000256" key="2">
    <source>
        <dbReference type="ARBA" id="ARBA00023224"/>
    </source>
</evidence>
<gene>
    <name evidence="8" type="ORF">CKO42_24540</name>
</gene>
<dbReference type="Pfam" id="PF00672">
    <property type="entry name" value="HAMP"/>
    <property type="match status" value="1"/>
</dbReference>
<name>A0A9X0WD88_9GAMM</name>
<dbReference type="GO" id="GO:0005886">
    <property type="term" value="C:plasma membrane"/>
    <property type="evidence" value="ECO:0007669"/>
    <property type="project" value="TreeGrafter"/>
</dbReference>
<feature type="domain" description="HAMP" evidence="7">
    <location>
        <begin position="69"/>
        <end position="123"/>
    </location>
</feature>
<protein>
    <recommendedName>
        <fullName evidence="10">HAMP domain-containing protein</fullName>
    </recommendedName>
</protein>
<evidence type="ECO:0000256" key="4">
    <source>
        <dbReference type="PROSITE-ProRule" id="PRU00284"/>
    </source>
</evidence>
<feature type="domain" description="Methyl-accepting transducer" evidence="6">
    <location>
        <begin position="128"/>
        <end position="357"/>
    </location>
</feature>
<dbReference type="Pfam" id="PF00015">
    <property type="entry name" value="MCPsignal"/>
    <property type="match status" value="1"/>
</dbReference>